<name>A0A0N0VD20_LEPPY</name>
<sequence length="312" mass="33408">MMMPDASSRGGNGKAPLREVRVSEQVIRSCFRHAFTTEKEEVMGMLLGRLETRRFASGSGNSGAAEIAKGAASASPPLPGSVEGKVAYIWATHVSERSVQSSDRVEMSPESLASAAETADRVSAATGVNTTVLGWYHSHPKIPVVPSAVDLRTQREHQQHFESGWVGLIVSVFNAEANLNRGHCALHCFQAGPNNEHIQVPVHVVSVAELFSSVEPLQALPDSTPDLLRVLQREIGNGVRMVEEKTEHNAAAARAARGLAEAQLYELDGLVAEPTRKELLLCSLPALRAEVARLEAMLADARTSAPSAAKPS</sequence>
<evidence type="ECO:0000313" key="3">
    <source>
        <dbReference type="Proteomes" id="UP000037923"/>
    </source>
</evidence>
<dbReference type="GeneID" id="26909664"/>
<proteinExistence type="predicted"/>
<dbReference type="Proteomes" id="UP000037923">
    <property type="component" value="Unassembled WGS sequence"/>
</dbReference>
<dbReference type="OMA" id="HCALHCF"/>
<organism evidence="2 3">
    <name type="scientific">Leptomonas pyrrhocoris</name>
    <name type="common">Firebug parasite</name>
    <dbReference type="NCBI Taxonomy" id="157538"/>
    <lineage>
        <taxon>Eukaryota</taxon>
        <taxon>Discoba</taxon>
        <taxon>Euglenozoa</taxon>
        <taxon>Kinetoplastea</taxon>
        <taxon>Metakinetoplastina</taxon>
        <taxon>Trypanosomatida</taxon>
        <taxon>Trypanosomatidae</taxon>
        <taxon>Leishmaniinae</taxon>
        <taxon>Leptomonas</taxon>
    </lineage>
</organism>
<protein>
    <submittedName>
        <fullName evidence="2">Metallo-peptidase Clan MP Family M67</fullName>
    </submittedName>
</protein>
<dbReference type="RefSeq" id="XP_015652521.1">
    <property type="nucleotide sequence ID" value="XM_015808808.1"/>
</dbReference>
<evidence type="ECO:0000259" key="1">
    <source>
        <dbReference type="PROSITE" id="PS50249"/>
    </source>
</evidence>
<feature type="domain" description="MPN" evidence="1">
    <location>
        <begin position="20"/>
        <end position="195"/>
    </location>
</feature>
<dbReference type="InterPro" id="IPR050242">
    <property type="entry name" value="JAMM_MPN+_peptidase_M67A"/>
</dbReference>
<dbReference type="Pfam" id="PF01398">
    <property type="entry name" value="JAB"/>
    <property type="match status" value="1"/>
</dbReference>
<dbReference type="SUPFAM" id="SSF102712">
    <property type="entry name" value="JAB1/MPN domain"/>
    <property type="match status" value="1"/>
</dbReference>
<dbReference type="GO" id="GO:0008237">
    <property type="term" value="F:metallopeptidase activity"/>
    <property type="evidence" value="ECO:0007669"/>
    <property type="project" value="InterPro"/>
</dbReference>
<keyword evidence="3" id="KW-1185">Reference proteome</keyword>
<reference evidence="2 3" key="1">
    <citation type="submission" date="2015-07" db="EMBL/GenBank/DDBJ databases">
        <title>High-quality genome of monoxenous trypanosomatid Leptomonas pyrrhocoris.</title>
        <authorList>
            <person name="Flegontov P."/>
            <person name="Butenko A."/>
            <person name="Firsov S."/>
            <person name="Vlcek C."/>
            <person name="Logacheva M.D."/>
            <person name="Field M."/>
            <person name="Filatov D."/>
            <person name="Flegontova O."/>
            <person name="Gerasimov E."/>
            <person name="Jackson A.P."/>
            <person name="Kelly S."/>
            <person name="Opperdoes F."/>
            <person name="O'Reilly A."/>
            <person name="Votypka J."/>
            <person name="Yurchenko V."/>
            <person name="Lukes J."/>
        </authorList>
    </citation>
    <scope>NUCLEOTIDE SEQUENCE [LARGE SCALE GENOMIC DNA]</scope>
    <source>
        <strain evidence="2">H10</strain>
    </source>
</reference>
<dbReference type="AlphaFoldDB" id="A0A0N0VD20"/>
<dbReference type="EMBL" id="LGTL01000031">
    <property type="protein sequence ID" value="KPA74082.1"/>
    <property type="molecule type" value="Genomic_DNA"/>
</dbReference>
<dbReference type="InterPro" id="IPR000555">
    <property type="entry name" value="JAMM/MPN+_dom"/>
</dbReference>
<dbReference type="PROSITE" id="PS50249">
    <property type="entry name" value="MPN"/>
    <property type="match status" value="1"/>
</dbReference>
<evidence type="ECO:0000313" key="2">
    <source>
        <dbReference type="EMBL" id="KPA74082.1"/>
    </source>
</evidence>
<dbReference type="Gene3D" id="3.40.140.10">
    <property type="entry name" value="Cytidine Deaminase, domain 2"/>
    <property type="match status" value="1"/>
</dbReference>
<dbReference type="PANTHER" id="PTHR10410">
    <property type="entry name" value="EUKARYOTIC TRANSLATION INITIATION FACTOR 3 -RELATED"/>
    <property type="match status" value="1"/>
</dbReference>
<dbReference type="VEuPathDB" id="TriTrypDB:LpyrH10_31_0350"/>
<gene>
    <name evidence="2" type="ORF">ABB37_09381</name>
</gene>
<comment type="caution">
    <text evidence="2">The sequence shown here is derived from an EMBL/GenBank/DDBJ whole genome shotgun (WGS) entry which is preliminary data.</text>
</comment>
<dbReference type="InterPro" id="IPR037518">
    <property type="entry name" value="MPN"/>
</dbReference>
<dbReference type="OrthoDB" id="446074at2759"/>
<accession>A0A0N0VD20</accession>